<dbReference type="EMBL" id="CM001223">
    <property type="protein sequence ID" value="AES80746.1"/>
    <property type="molecule type" value="Genomic_DNA"/>
</dbReference>
<dbReference type="AlphaFoldDB" id="G7KY95"/>
<dbReference type="Pfam" id="PF03492">
    <property type="entry name" value="Methyltransf_7"/>
    <property type="match status" value="1"/>
</dbReference>
<dbReference type="OMA" id="FMVISHE"/>
<evidence type="ECO:0000256" key="4">
    <source>
        <dbReference type="ARBA" id="ARBA00022842"/>
    </source>
</evidence>
<dbReference type="GO" id="GO:0008168">
    <property type="term" value="F:methyltransferase activity"/>
    <property type="evidence" value="ECO:0007669"/>
    <property type="project" value="UniProtKB-KW"/>
</dbReference>
<evidence type="ECO:0000313" key="5">
    <source>
        <dbReference type="EMBL" id="AES80746.1"/>
    </source>
</evidence>
<keyword evidence="3" id="KW-0479">Metal-binding</keyword>
<dbReference type="GO" id="GO:0046872">
    <property type="term" value="F:metal ion binding"/>
    <property type="evidence" value="ECO:0007669"/>
    <property type="project" value="UniProtKB-KW"/>
</dbReference>
<dbReference type="InterPro" id="IPR029063">
    <property type="entry name" value="SAM-dependent_MTases_sf"/>
</dbReference>
<dbReference type="EnsemblPlants" id="AES80746">
    <property type="protein sequence ID" value="AES80746"/>
    <property type="gene ID" value="MTR_7g084340"/>
</dbReference>
<sequence length="131" mass="15275">MLSIDPYLIPGLVEEEKVDLFNLPLYHPTIEEIKQEVETEGSFTLQTLKTFKIGLDANLQEDIVDHVVDSKMRVEFIAKYDRAFLESILIAQFGEDIMDELFSRFAKQIAQFMELKSPYVFNITLFMTKCR</sequence>
<dbReference type="HOGENOM" id="CLU_019628_4_1_1"/>
<protein>
    <submittedName>
        <fullName evidence="5">SAM-dependent carboxyl methyltransferase</fullName>
    </submittedName>
</protein>
<dbReference type="Proteomes" id="UP000002051">
    <property type="component" value="Unassembled WGS sequence"/>
</dbReference>
<evidence type="ECO:0000313" key="6">
    <source>
        <dbReference type="EnsemblPlants" id="AES80746"/>
    </source>
</evidence>
<keyword evidence="2" id="KW-0808">Transferase</keyword>
<dbReference type="PaxDb" id="3880-AES80746"/>
<evidence type="ECO:0000313" key="7">
    <source>
        <dbReference type="Proteomes" id="UP000002051"/>
    </source>
</evidence>
<dbReference type="GO" id="GO:0032259">
    <property type="term" value="P:methylation"/>
    <property type="evidence" value="ECO:0007669"/>
    <property type="project" value="UniProtKB-KW"/>
</dbReference>
<evidence type="ECO:0000256" key="3">
    <source>
        <dbReference type="ARBA" id="ARBA00022723"/>
    </source>
</evidence>
<evidence type="ECO:0000256" key="2">
    <source>
        <dbReference type="ARBA" id="ARBA00022679"/>
    </source>
</evidence>
<proteinExistence type="predicted"/>
<keyword evidence="7" id="KW-1185">Reference proteome</keyword>
<dbReference type="InterPro" id="IPR042086">
    <property type="entry name" value="MeTrfase_capping"/>
</dbReference>
<evidence type="ECO:0000256" key="1">
    <source>
        <dbReference type="ARBA" id="ARBA00022603"/>
    </source>
</evidence>
<dbReference type="STRING" id="3880.G7KY95"/>
<reference evidence="5 7" key="2">
    <citation type="journal article" date="2014" name="BMC Genomics">
        <title>An improved genome release (version Mt4.0) for the model legume Medicago truncatula.</title>
        <authorList>
            <person name="Tang H."/>
            <person name="Krishnakumar V."/>
            <person name="Bidwell S."/>
            <person name="Rosen B."/>
            <person name="Chan A."/>
            <person name="Zhou S."/>
            <person name="Gentzbittel L."/>
            <person name="Childs K.L."/>
            <person name="Yandell M."/>
            <person name="Gundlach H."/>
            <person name="Mayer K.F."/>
            <person name="Schwartz D.C."/>
            <person name="Town C.D."/>
        </authorList>
    </citation>
    <scope>GENOME REANNOTATION</scope>
    <source>
        <strain evidence="5">A17</strain>
        <strain evidence="6 7">cv. Jemalong A17</strain>
    </source>
</reference>
<dbReference type="Gene3D" id="1.10.1200.270">
    <property type="entry name" value="Methyltransferase, alpha-helical capping domain"/>
    <property type="match status" value="1"/>
</dbReference>
<dbReference type="InterPro" id="IPR005299">
    <property type="entry name" value="MeTrfase_7"/>
</dbReference>
<keyword evidence="1 5" id="KW-0489">Methyltransferase</keyword>
<organism evidence="5 7">
    <name type="scientific">Medicago truncatula</name>
    <name type="common">Barrel medic</name>
    <name type="synonym">Medicago tribuloides</name>
    <dbReference type="NCBI Taxonomy" id="3880"/>
    <lineage>
        <taxon>Eukaryota</taxon>
        <taxon>Viridiplantae</taxon>
        <taxon>Streptophyta</taxon>
        <taxon>Embryophyta</taxon>
        <taxon>Tracheophyta</taxon>
        <taxon>Spermatophyta</taxon>
        <taxon>Magnoliopsida</taxon>
        <taxon>eudicotyledons</taxon>
        <taxon>Gunneridae</taxon>
        <taxon>Pentapetalae</taxon>
        <taxon>rosids</taxon>
        <taxon>fabids</taxon>
        <taxon>Fabales</taxon>
        <taxon>Fabaceae</taxon>
        <taxon>Papilionoideae</taxon>
        <taxon>50 kb inversion clade</taxon>
        <taxon>NPAAA clade</taxon>
        <taxon>Hologalegina</taxon>
        <taxon>IRL clade</taxon>
        <taxon>Trifolieae</taxon>
        <taxon>Medicago</taxon>
    </lineage>
</organism>
<reference evidence="5 7" key="1">
    <citation type="journal article" date="2011" name="Nature">
        <title>The Medicago genome provides insight into the evolution of rhizobial symbioses.</title>
        <authorList>
            <person name="Young N.D."/>
            <person name="Debelle F."/>
            <person name="Oldroyd G.E."/>
            <person name="Geurts R."/>
            <person name="Cannon S.B."/>
            <person name="Udvardi M.K."/>
            <person name="Benedito V.A."/>
            <person name="Mayer K.F."/>
            <person name="Gouzy J."/>
            <person name="Schoof H."/>
            <person name="Van de Peer Y."/>
            <person name="Proost S."/>
            <person name="Cook D.R."/>
            <person name="Meyers B.C."/>
            <person name="Spannagl M."/>
            <person name="Cheung F."/>
            <person name="De Mita S."/>
            <person name="Krishnakumar V."/>
            <person name="Gundlach H."/>
            <person name="Zhou S."/>
            <person name="Mudge J."/>
            <person name="Bharti A.K."/>
            <person name="Murray J.D."/>
            <person name="Naoumkina M.A."/>
            <person name="Rosen B."/>
            <person name="Silverstein K.A."/>
            <person name="Tang H."/>
            <person name="Rombauts S."/>
            <person name="Zhao P.X."/>
            <person name="Zhou P."/>
            <person name="Barbe V."/>
            <person name="Bardou P."/>
            <person name="Bechner M."/>
            <person name="Bellec A."/>
            <person name="Berger A."/>
            <person name="Berges H."/>
            <person name="Bidwell S."/>
            <person name="Bisseling T."/>
            <person name="Choisne N."/>
            <person name="Couloux A."/>
            <person name="Denny R."/>
            <person name="Deshpande S."/>
            <person name="Dai X."/>
            <person name="Doyle J.J."/>
            <person name="Dudez A.M."/>
            <person name="Farmer A.D."/>
            <person name="Fouteau S."/>
            <person name="Franken C."/>
            <person name="Gibelin C."/>
            <person name="Gish J."/>
            <person name="Goldstein S."/>
            <person name="Gonzalez A.J."/>
            <person name="Green P.J."/>
            <person name="Hallab A."/>
            <person name="Hartog M."/>
            <person name="Hua A."/>
            <person name="Humphray S.J."/>
            <person name="Jeong D.H."/>
            <person name="Jing Y."/>
            <person name="Jocker A."/>
            <person name="Kenton S.M."/>
            <person name="Kim D.J."/>
            <person name="Klee K."/>
            <person name="Lai H."/>
            <person name="Lang C."/>
            <person name="Lin S."/>
            <person name="Macmil S.L."/>
            <person name="Magdelenat G."/>
            <person name="Matthews L."/>
            <person name="McCorrison J."/>
            <person name="Monaghan E.L."/>
            <person name="Mun J.H."/>
            <person name="Najar F.Z."/>
            <person name="Nicholson C."/>
            <person name="Noirot C."/>
            <person name="O'Bleness M."/>
            <person name="Paule C.R."/>
            <person name="Poulain J."/>
            <person name="Prion F."/>
            <person name="Qin B."/>
            <person name="Qu C."/>
            <person name="Retzel E.F."/>
            <person name="Riddle C."/>
            <person name="Sallet E."/>
            <person name="Samain S."/>
            <person name="Samson N."/>
            <person name="Sanders I."/>
            <person name="Saurat O."/>
            <person name="Scarpelli C."/>
            <person name="Schiex T."/>
            <person name="Segurens B."/>
            <person name="Severin A.J."/>
            <person name="Sherrier D.J."/>
            <person name="Shi R."/>
            <person name="Sims S."/>
            <person name="Singer S.R."/>
            <person name="Sinharoy S."/>
            <person name="Sterck L."/>
            <person name="Viollet A."/>
            <person name="Wang B.B."/>
            <person name="Wang K."/>
            <person name="Wang M."/>
            <person name="Wang X."/>
            <person name="Warfsmann J."/>
            <person name="Weissenbach J."/>
            <person name="White D.D."/>
            <person name="White J.D."/>
            <person name="Wiley G.B."/>
            <person name="Wincker P."/>
            <person name="Xing Y."/>
            <person name="Yang L."/>
            <person name="Yao Z."/>
            <person name="Ying F."/>
            <person name="Zhai J."/>
            <person name="Zhou L."/>
            <person name="Zuber A."/>
            <person name="Denarie J."/>
            <person name="Dixon R.A."/>
            <person name="May G.D."/>
            <person name="Schwartz D.C."/>
            <person name="Rogers J."/>
            <person name="Quetier F."/>
            <person name="Town C.D."/>
            <person name="Roe B.A."/>
        </authorList>
    </citation>
    <scope>NUCLEOTIDE SEQUENCE [LARGE SCALE GENOMIC DNA]</scope>
    <source>
        <strain evidence="5">A17</strain>
        <strain evidence="6 7">cv. Jemalong A17</strain>
    </source>
</reference>
<reference evidence="6" key="3">
    <citation type="submission" date="2015-04" db="UniProtKB">
        <authorList>
            <consortium name="EnsemblPlants"/>
        </authorList>
    </citation>
    <scope>IDENTIFICATION</scope>
    <source>
        <strain evidence="6">cv. Jemalong A17</strain>
    </source>
</reference>
<name>G7KY95_MEDTR</name>
<gene>
    <name evidence="5" type="ordered locus">MTR_7g084340</name>
</gene>
<dbReference type="PANTHER" id="PTHR31009">
    <property type="entry name" value="S-ADENOSYL-L-METHIONINE:CARBOXYL METHYLTRANSFERASE FAMILY PROTEIN"/>
    <property type="match status" value="1"/>
</dbReference>
<accession>G7KY95</accession>
<dbReference type="SUPFAM" id="SSF53335">
    <property type="entry name" value="S-adenosyl-L-methionine-dependent methyltransferases"/>
    <property type="match status" value="1"/>
</dbReference>
<keyword evidence="4" id="KW-0460">Magnesium</keyword>